<keyword evidence="3" id="KW-1185">Reference proteome</keyword>
<gene>
    <name evidence="2" type="ORF">E6W99_23865</name>
</gene>
<dbReference type="OrthoDB" id="2940757at2"/>
<evidence type="ECO:0000259" key="1">
    <source>
        <dbReference type="Pfam" id="PF13349"/>
    </source>
</evidence>
<evidence type="ECO:0000313" key="2">
    <source>
        <dbReference type="EMBL" id="THF75282.1"/>
    </source>
</evidence>
<dbReference type="InterPro" id="IPR025164">
    <property type="entry name" value="Toastrack_DUF4097"/>
</dbReference>
<accession>A0A4S4BKL8</accession>
<dbReference type="Proteomes" id="UP000310334">
    <property type="component" value="Unassembled WGS sequence"/>
</dbReference>
<proteinExistence type="predicted"/>
<name>A0A4S4BKL8_9BACI</name>
<feature type="domain" description="DUF4097" evidence="1">
    <location>
        <begin position="43"/>
        <end position="285"/>
    </location>
</feature>
<reference evidence="2 3" key="1">
    <citation type="submission" date="2019-04" db="EMBL/GenBank/DDBJ databases">
        <title>Bacillus sediminilitoris sp. nov., isolated from a tidal flat sediment on the East China Sea.</title>
        <authorList>
            <person name="Wei Y."/>
            <person name="Mao H."/>
            <person name="Fang J."/>
        </authorList>
    </citation>
    <scope>NUCLEOTIDE SEQUENCE [LARGE SCALE GENOMIC DNA]</scope>
    <source>
        <strain evidence="2 3">DSL-17</strain>
    </source>
</reference>
<dbReference type="Pfam" id="PF13349">
    <property type="entry name" value="DUF4097"/>
    <property type="match status" value="1"/>
</dbReference>
<protein>
    <submittedName>
        <fullName evidence="2">DUF4097 domain-containing protein</fullName>
    </submittedName>
</protein>
<evidence type="ECO:0000313" key="3">
    <source>
        <dbReference type="Proteomes" id="UP000310334"/>
    </source>
</evidence>
<dbReference type="EMBL" id="SSNT01000028">
    <property type="protein sequence ID" value="THF75282.1"/>
    <property type="molecule type" value="Genomic_DNA"/>
</dbReference>
<comment type="caution">
    <text evidence="2">The sequence shown here is derived from an EMBL/GenBank/DDBJ whole genome shotgun (WGS) entry which is preliminary data.</text>
</comment>
<dbReference type="AlphaFoldDB" id="A0A4S4BKL8"/>
<sequence length="286" mass="31142">MSLKKLIVILFFIIGLFLLIVTNTSWLSFGQSEKEVNVTDEIDLIEIDVSGVSTTIIPDDRNHVSTEYTGNGKVSIVENGDTISIDFEAKHFFNVLSWFKKNHLTIYLPEDYDRDLDINSGSGSLRFSGQSKNNPMKLENLSLDMSSGNVQLRNLSTTHFEQDGSSGSVSIDSLSTKTGSFNMSSGNMDVKEYSGKVEAELSSGRLLLGMKNVTDTINLGVKSGFTTLDLPSDADFTLSGEIGSGAITTDFNLTNSKKDEHNLVGVHGSGKHAIQLKVNSGKIEIK</sequence>
<organism evidence="2 3">
    <name type="scientific">Metabacillus sediminilitoris</name>
    <dbReference type="NCBI Taxonomy" id="2567941"/>
    <lineage>
        <taxon>Bacteria</taxon>
        <taxon>Bacillati</taxon>
        <taxon>Bacillota</taxon>
        <taxon>Bacilli</taxon>
        <taxon>Bacillales</taxon>
        <taxon>Bacillaceae</taxon>
        <taxon>Metabacillus</taxon>
    </lineage>
</organism>